<name>A0A382SNE7_9ZZZZ</name>
<reference evidence="1" key="1">
    <citation type="submission" date="2018-05" db="EMBL/GenBank/DDBJ databases">
        <authorList>
            <person name="Lanie J.A."/>
            <person name="Ng W.-L."/>
            <person name="Kazmierczak K.M."/>
            <person name="Andrzejewski T.M."/>
            <person name="Davidsen T.M."/>
            <person name="Wayne K.J."/>
            <person name="Tettelin H."/>
            <person name="Glass J.I."/>
            <person name="Rusch D."/>
            <person name="Podicherti R."/>
            <person name="Tsui H.-C.T."/>
            <person name="Winkler M.E."/>
        </authorList>
    </citation>
    <scope>NUCLEOTIDE SEQUENCE</scope>
</reference>
<feature type="non-terminal residue" evidence="1">
    <location>
        <position position="25"/>
    </location>
</feature>
<accession>A0A382SNE7</accession>
<dbReference type="AlphaFoldDB" id="A0A382SNE7"/>
<dbReference type="EMBL" id="UINC01130322">
    <property type="protein sequence ID" value="SVD11323.1"/>
    <property type="molecule type" value="Genomic_DNA"/>
</dbReference>
<proteinExistence type="predicted"/>
<feature type="non-terminal residue" evidence="1">
    <location>
        <position position="1"/>
    </location>
</feature>
<organism evidence="1">
    <name type="scientific">marine metagenome</name>
    <dbReference type="NCBI Taxonomy" id="408172"/>
    <lineage>
        <taxon>unclassified sequences</taxon>
        <taxon>metagenomes</taxon>
        <taxon>ecological metagenomes</taxon>
    </lineage>
</organism>
<sequence length="25" mass="2707">VAALVRATSDTSYLETLDKVVRIEG</sequence>
<evidence type="ECO:0000313" key="1">
    <source>
        <dbReference type="EMBL" id="SVD11323.1"/>
    </source>
</evidence>
<gene>
    <name evidence="1" type="ORF">METZ01_LOCUS364177</name>
</gene>
<protein>
    <submittedName>
        <fullName evidence="1">Uncharacterized protein</fullName>
    </submittedName>
</protein>